<dbReference type="PRINTS" id="PR00598">
    <property type="entry name" value="HTHMARR"/>
</dbReference>
<accession>A0A3S3VIA6</accession>
<dbReference type="Proteomes" id="UP000287687">
    <property type="component" value="Unassembled WGS sequence"/>
</dbReference>
<sequence length="185" mass="20660">MTKKPFDPHPNPAADATIEQIGQALARMRVMMGRRIIGRLTIAHAAPGIDLSQLDILEVIRRIHRKGEEATVGAIADAMRLDPSRGSRLVADLVGRGLLKRDVSQEDGRRSIIKLTEQGEGIAGETRAVKQAVVQHIVSDWTEEQRIQFAELFSRFIDSFEQLSIPGDRLEENPPPYPFEHPPSR</sequence>
<dbReference type="InterPro" id="IPR036390">
    <property type="entry name" value="WH_DNA-bd_sf"/>
</dbReference>
<dbReference type="Gene3D" id="1.10.10.10">
    <property type="entry name" value="Winged helix-like DNA-binding domain superfamily/Winged helix DNA-binding domain"/>
    <property type="match status" value="1"/>
</dbReference>
<dbReference type="InterPro" id="IPR036388">
    <property type="entry name" value="WH-like_DNA-bd_sf"/>
</dbReference>
<dbReference type="SUPFAM" id="SSF46785">
    <property type="entry name" value="Winged helix' DNA-binding domain"/>
    <property type="match status" value="1"/>
</dbReference>
<dbReference type="RefSeq" id="WP_128444213.1">
    <property type="nucleotide sequence ID" value="NZ_SBIP01000003.1"/>
</dbReference>
<gene>
    <name evidence="3" type="ORF">EPK99_16835</name>
</gene>
<dbReference type="AlphaFoldDB" id="A0A3S3VIA6"/>
<evidence type="ECO:0000313" key="4">
    <source>
        <dbReference type="Proteomes" id="UP000287687"/>
    </source>
</evidence>
<dbReference type="PROSITE" id="PS50995">
    <property type="entry name" value="HTH_MARR_2"/>
    <property type="match status" value="1"/>
</dbReference>
<dbReference type="OrthoDB" id="7774677at2"/>
<organism evidence="3 4">
    <name type="scientific">Neorhizobium lilium</name>
    <dbReference type="NCBI Taxonomy" id="2503024"/>
    <lineage>
        <taxon>Bacteria</taxon>
        <taxon>Pseudomonadati</taxon>
        <taxon>Pseudomonadota</taxon>
        <taxon>Alphaproteobacteria</taxon>
        <taxon>Hyphomicrobiales</taxon>
        <taxon>Rhizobiaceae</taxon>
        <taxon>Rhizobium/Agrobacterium group</taxon>
        <taxon>Neorhizobium</taxon>
    </lineage>
</organism>
<dbReference type="Pfam" id="PF12802">
    <property type="entry name" value="MarR_2"/>
    <property type="match status" value="1"/>
</dbReference>
<reference evidence="3 4" key="1">
    <citation type="submission" date="2019-01" db="EMBL/GenBank/DDBJ databases">
        <title>The draft genome of Rhizobium sp. 24NR.</title>
        <authorList>
            <person name="Liu L."/>
            <person name="Liang L."/>
            <person name="Shi S."/>
            <person name="Xu L."/>
            <person name="Wang X."/>
            <person name="Li L."/>
            <person name="Zhang X."/>
        </authorList>
    </citation>
    <scope>NUCLEOTIDE SEQUENCE [LARGE SCALE GENOMIC DNA]</scope>
    <source>
        <strain evidence="3 4">24NR</strain>
    </source>
</reference>
<dbReference type="GO" id="GO:0003700">
    <property type="term" value="F:DNA-binding transcription factor activity"/>
    <property type="evidence" value="ECO:0007669"/>
    <property type="project" value="InterPro"/>
</dbReference>
<name>A0A3S3VIA6_9HYPH</name>
<keyword evidence="4" id="KW-1185">Reference proteome</keyword>
<dbReference type="InterPro" id="IPR039422">
    <property type="entry name" value="MarR/SlyA-like"/>
</dbReference>
<proteinExistence type="predicted"/>
<dbReference type="GO" id="GO:0006950">
    <property type="term" value="P:response to stress"/>
    <property type="evidence" value="ECO:0007669"/>
    <property type="project" value="TreeGrafter"/>
</dbReference>
<protein>
    <submittedName>
        <fullName evidence="3">MarR family transcriptional regulator</fullName>
    </submittedName>
</protein>
<comment type="caution">
    <text evidence="3">The sequence shown here is derived from an EMBL/GenBank/DDBJ whole genome shotgun (WGS) entry which is preliminary data.</text>
</comment>
<dbReference type="InterPro" id="IPR000835">
    <property type="entry name" value="HTH_MarR-typ"/>
</dbReference>
<evidence type="ECO:0000259" key="2">
    <source>
        <dbReference type="PROSITE" id="PS50995"/>
    </source>
</evidence>
<dbReference type="PANTHER" id="PTHR33164">
    <property type="entry name" value="TRANSCRIPTIONAL REGULATOR, MARR FAMILY"/>
    <property type="match status" value="1"/>
</dbReference>
<dbReference type="SMART" id="SM00347">
    <property type="entry name" value="HTH_MARR"/>
    <property type="match status" value="1"/>
</dbReference>
<dbReference type="PANTHER" id="PTHR33164:SF57">
    <property type="entry name" value="MARR-FAMILY TRANSCRIPTIONAL REGULATOR"/>
    <property type="match status" value="1"/>
</dbReference>
<feature type="domain" description="HTH marR-type" evidence="2">
    <location>
        <begin position="18"/>
        <end position="158"/>
    </location>
</feature>
<feature type="compositionally biased region" description="Pro residues" evidence="1">
    <location>
        <begin position="173"/>
        <end position="185"/>
    </location>
</feature>
<feature type="region of interest" description="Disordered" evidence="1">
    <location>
        <begin position="166"/>
        <end position="185"/>
    </location>
</feature>
<evidence type="ECO:0000313" key="3">
    <source>
        <dbReference type="EMBL" id="RWX77300.1"/>
    </source>
</evidence>
<dbReference type="EMBL" id="SBIP01000003">
    <property type="protein sequence ID" value="RWX77300.1"/>
    <property type="molecule type" value="Genomic_DNA"/>
</dbReference>
<evidence type="ECO:0000256" key="1">
    <source>
        <dbReference type="SAM" id="MobiDB-lite"/>
    </source>
</evidence>